<dbReference type="AlphaFoldDB" id="A0A9D4C0V6"/>
<evidence type="ECO:0000256" key="1">
    <source>
        <dbReference type="SAM" id="MobiDB-lite"/>
    </source>
</evidence>
<protein>
    <submittedName>
        <fullName evidence="2">Uncharacterized protein</fullName>
    </submittedName>
</protein>
<feature type="compositionally biased region" description="Polar residues" evidence="1">
    <location>
        <begin position="45"/>
        <end position="55"/>
    </location>
</feature>
<evidence type="ECO:0000313" key="2">
    <source>
        <dbReference type="EMBL" id="KAH3715072.1"/>
    </source>
</evidence>
<dbReference type="EMBL" id="JAIWYP010000013">
    <property type="protein sequence ID" value="KAH3715072.1"/>
    <property type="molecule type" value="Genomic_DNA"/>
</dbReference>
<comment type="caution">
    <text evidence="2">The sequence shown here is derived from an EMBL/GenBank/DDBJ whole genome shotgun (WGS) entry which is preliminary data.</text>
</comment>
<sequence>MVSLTVAHADALAILALTAVRSMWEFKPVGLSLVGEPSLSSMRSCSSNHSITARPSASKLLEPQAG</sequence>
<name>A0A9D4C0V6_DREPO</name>
<reference evidence="2" key="1">
    <citation type="journal article" date="2019" name="bioRxiv">
        <title>The Genome of the Zebra Mussel, Dreissena polymorpha: A Resource for Invasive Species Research.</title>
        <authorList>
            <person name="McCartney M.A."/>
            <person name="Auch B."/>
            <person name="Kono T."/>
            <person name="Mallez S."/>
            <person name="Zhang Y."/>
            <person name="Obille A."/>
            <person name="Becker A."/>
            <person name="Abrahante J.E."/>
            <person name="Garbe J."/>
            <person name="Badalamenti J.P."/>
            <person name="Herman A."/>
            <person name="Mangelson H."/>
            <person name="Liachko I."/>
            <person name="Sullivan S."/>
            <person name="Sone E.D."/>
            <person name="Koren S."/>
            <person name="Silverstein K.A.T."/>
            <person name="Beckman K.B."/>
            <person name="Gohl D.M."/>
        </authorList>
    </citation>
    <scope>NUCLEOTIDE SEQUENCE</scope>
    <source>
        <strain evidence="2">Duluth1</strain>
        <tissue evidence="2">Whole animal</tissue>
    </source>
</reference>
<evidence type="ECO:0000313" key="3">
    <source>
        <dbReference type="Proteomes" id="UP000828390"/>
    </source>
</evidence>
<reference evidence="2" key="2">
    <citation type="submission" date="2020-11" db="EMBL/GenBank/DDBJ databases">
        <authorList>
            <person name="McCartney M.A."/>
            <person name="Auch B."/>
            <person name="Kono T."/>
            <person name="Mallez S."/>
            <person name="Becker A."/>
            <person name="Gohl D.M."/>
            <person name="Silverstein K.A.T."/>
            <person name="Koren S."/>
            <person name="Bechman K.B."/>
            <person name="Herman A."/>
            <person name="Abrahante J.E."/>
            <person name="Garbe J."/>
        </authorList>
    </citation>
    <scope>NUCLEOTIDE SEQUENCE</scope>
    <source>
        <strain evidence="2">Duluth1</strain>
        <tissue evidence="2">Whole animal</tissue>
    </source>
</reference>
<feature type="region of interest" description="Disordered" evidence="1">
    <location>
        <begin position="45"/>
        <end position="66"/>
    </location>
</feature>
<keyword evidence="3" id="KW-1185">Reference proteome</keyword>
<organism evidence="2 3">
    <name type="scientific">Dreissena polymorpha</name>
    <name type="common">Zebra mussel</name>
    <name type="synonym">Mytilus polymorpha</name>
    <dbReference type="NCBI Taxonomy" id="45954"/>
    <lineage>
        <taxon>Eukaryota</taxon>
        <taxon>Metazoa</taxon>
        <taxon>Spiralia</taxon>
        <taxon>Lophotrochozoa</taxon>
        <taxon>Mollusca</taxon>
        <taxon>Bivalvia</taxon>
        <taxon>Autobranchia</taxon>
        <taxon>Heteroconchia</taxon>
        <taxon>Euheterodonta</taxon>
        <taxon>Imparidentia</taxon>
        <taxon>Neoheterodontei</taxon>
        <taxon>Myida</taxon>
        <taxon>Dreissenoidea</taxon>
        <taxon>Dreissenidae</taxon>
        <taxon>Dreissena</taxon>
    </lineage>
</organism>
<accession>A0A9D4C0V6</accession>
<dbReference type="Proteomes" id="UP000828390">
    <property type="component" value="Unassembled WGS sequence"/>
</dbReference>
<proteinExistence type="predicted"/>
<gene>
    <name evidence="2" type="ORF">DPMN_057776</name>
</gene>